<dbReference type="SUPFAM" id="SSF69336">
    <property type="entry name" value="Alpha subunit of glutamate synthase, C-terminal domain"/>
    <property type="match status" value="1"/>
</dbReference>
<feature type="chain" id="PRO_5044186570" description="glutamate synthase (ferredoxin)" evidence="18">
    <location>
        <begin position="19"/>
        <end position="1612"/>
    </location>
</feature>
<dbReference type="GO" id="GO:0016041">
    <property type="term" value="F:glutamate synthase (ferredoxin) activity"/>
    <property type="evidence" value="ECO:0007669"/>
    <property type="project" value="UniProtKB-EC"/>
</dbReference>
<evidence type="ECO:0000256" key="16">
    <source>
        <dbReference type="ARBA" id="ARBA00037928"/>
    </source>
</evidence>
<dbReference type="EC" id="1.4.7.1" evidence="17"/>
<evidence type="ECO:0000256" key="12">
    <source>
        <dbReference type="ARBA" id="ARBA00023004"/>
    </source>
</evidence>
<dbReference type="Pfam" id="PF01493">
    <property type="entry name" value="GXGXG"/>
    <property type="match status" value="1"/>
</dbReference>
<dbReference type="FunFam" id="3.20.20.70:FF:000084">
    <property type="entry name" value="Ferredoxin-dependent glutamate synthase, chloroplastic"/>
    <property type="match status" value="1"/>
</dbReference>
<dbReference type="InterPro" id="IPR002489">
    <property type="entry name" value="Glu_synth_asu_C"/>
</dbReference>
<comment type="cofactor">
    <cofactor evidence="2">
        <name>[3Fe-4S] cluster</name>
        <dbReference type="ChEBI" id="CHEBI:21137"/>
    </cofactor>
</comment>
<keyword evidence="13" id="KW-0411">Iron-sulfur</keyword>
<evidence type="ECO:0000259" key="19">
    <source>
        <dbReference type="PROSITE" id="PS51278"/>
    </source>
</evidence>
<dbReference type="SUPFAM" id="SSF56235">
    <property type="entry name" value="N-terminal nucleophile aminohydrolases (Ntn hydrolases)"/>
    <property type="match status" value="1"/>
</dbReference>
<dbReference type="PROSITE" id="PS51278">
    <property type="entry name" value="GATASE_TYPE_2"/>
    <property type="match status" value="1"/>
</dbReference>
<evidence type="ECO:0000256" key="5">
    <source>
        <dbReference type="ARBA" id="ARBA00009716"/>
    </source>
</evidence>
<evidence type="ECO:0000256" key="11">
    <source>
        <dbReference type="ARBA" id="ARBA00023002"/>
    </source>
</evidence>
<keyword evidence="7" id="KW-0285">Flavoprotein</keyword>
<dbReference type="CDD" id="cd02808">
    <property type="entry name" value="GltS_FMN"/>
    <property type="match status" value="1"/>
</dbReference>
<dbReference type="EMBL" id="JBGBPQ010000003">
    <property type="protein sequence ID" value="KAL1526410.1"/>
    <property type="molecule type" value="Genomic_DNA"/>
</dbReference>
<keyword evidence="21" id="KW-1185">Reference proteome</keyword>
<dbReference type="GO" id="GO:0019676">
    <property type="term" value="P:ammonia assimilation cycle"/>
    <property type="evidence" value="ECO:0007669"/>
    <property type="project" value="TreeGrafter"/>
</dbReference>
<keyword evidence="14" id="KW-0314">Glutamate biosynthesis</keyword>
<dbReference type="Pfam" id="PF01645">
    <property type="entry name" value="Glu_synthase"/>
    <property type="match status" value="1"/>
</dbReference>
<evidence type="ECO:0000313" key="21">
    <source>
        <dbReference type="Proteomes" id="UP001515480"/>
    </source>
</evidence>
<gene>
    <name evidence="20" type="ORF">AB1Y20_015122</name>
</gene>
<dbReference type="InterPro" id="IPR036485">
    <property type="entry name" value="Glu_synth_asu_C_sf"/>
</dbReference>
<dbReference type="InterPro" id="IPR006982">
    <property type="entry name" value="Glu_synth_centr_N"/>
</dbReference>
<keyword evidence="11" id="KW-0560">Oxidoreductase</keyword>
<evidence type="ECO:0000313" key="20">
    <source>
        <dbReference type="EMBL" id="KAL1526410.1"/>
    </source>
</evidence>
<organism evidence="20 21">
    <name type="scientific">Prymnesium parvum</name>
    <name type="common">Toxic golden alga</name>
    <dbReference type="NCBI Taxonomy" id="97485"/>
    <lineage>
        <taxon>Eukaryota</taxon>
        <taxon>Haptista</taxon>
        <taxon>Haptophyta</taxon>
        <taxon>Prymnesiophyceae</taxon>
        <taxon>Prymnesiales</taxon>
        <taxon>Prymnesiaceae</taxon>
        <taxon>Prymnesium</taxon>
    </lineage>
</organism>
<dbReference type="Pfam" id="PF04898">
    <property type="entry name" value="Glu_syn_central"/>
    <property type="match status" value="1"/>
</dbReference>
<dbReference type="InterPro" id="IPR050711">
    <property type="entry name" value="ET-N_metabolism_enzyme"/>
</dbReference>
<dbReference type="PANTHER" id="PTHR11938:SF133">
    <property type="entry name" value="GLUTAMATE SYNTHASE (NADH)"/>
    <property type="match status" value="1"/>
</dbReference>
<evidence type="ECO:0000256" key="15">
    <source>
        <dbReference type="ARBA" id="ARBA00023291"/>
    </source>
</evidence>
<keyword evidence="18" id="KW-0732">Signal</keyword>
<dbReference type="Gene3D" id="3.20.20.70">
    <property type="entry name" value="Aldolase class I"/>
    <property type="match status" value="2"/>
</dbReference>
<protein>
    <recommendedName>
        <fullName evidence="17">glutamate synthase (ferredoxin)</fullName>
        <ecNumber evidence="17">1.4.7.1</ecNumber>
    </recommendedName>
</protein>
<comment type="pathway">
    <text evidence="4">Nitrogen metabolism.</text>
</comment>
<comment type="pathway">
    <text evidence="3">Energy metabolism; nitrogen metabolism.</text>
</comment>
<dbReference type="InterPro" id="IPR013785">
    <property type="entry name" value="Aldolase_TIM"/>
</dbReference>
<dbReference type="NCBIfam" id="NF008730">
    <property type="entry name" value="PRK11750.1"/>
    <property type="match status" value="1"/>
</dbReference>
<accession>A0AB34JWX6</accession>
<keyword evidence="9" id="KW-0479">Metal-binding</keyword>
<comment type="caution">
    <text evidence="20">The sequence shown here is derived from an EMBL/GenBank/DDBJ whole genome shotgun (WGS) entry which is preliminary data.</text>
</comment>
<evidence type="ECO:0000256" key="8">
    <source>
        <dbReference type="ARBA" id="ARBA00022643"/>
    </source>
</evidence>
<keyword evidence="15" id="KW-0003">3Fe-4S</keyword>
<evidence type="ECO:0000256" key="6">
    <source>
        <dbReference type="ARBA" id="ARBA00022605"/>
    </source>
</evidence>
<comment type="pathway">
    <text evidence="16">Amino-acid biosynthesis; L-glutamate biosynthesis via GLT pathway; L-glutamate from 2-oxoglutarate and L-glutamine (ferredoxin route): step 1/1.</text>
</comment>
<dbReference type="GO" id="GO:0046872">
    <property type="term" value="F:metal ion binding"/>
    <property type="evidence" value="ECO:0007669"/>
    <property type="project" value="UniProtKB-KW"/>
</dbReference>
<proteinExistence type="inferred from homology"/>
<name>A0AB34JWX6_PRYPA</name>
<keyword evidence="10" id="KW-0315">Glutamine amidotransferase</keyword>
<dbReference type="Proteomes" id="UP001515480">
    <property type="component" value="Unassembled WGS sequence"/>
</dbReference>
<feature type="signal peptide" evidence="18">
    <location>
        <begin position="1"/>
        <end position="18"/>
    </location>
</feature>
<dbReference type="GO" id="GO:0006537">
    <property type="term" value="P:glutamate biosynthetic process"/>
    <property type="evidence" value="ECO:0007669"/>
    <property type="project" value="UniProtKB-KW"/>
</dbReference>
<evidence type="ECO:0000256" key="2">
    <source>
        <dbReference type="ARBA" id="ARBA00001927"/>
    </source>
</evidence>
<evidence type="ECO:0000256" key="14">
    <source>
        <dbReference type="ARBA" id="ARBA00023164"/>
    </source>
</evidence>
<dbReference type="CDD" id="cd00713">
    <property type="entry name" value="GltS"/>
    <property type="match status" value="1"/>
</dbReference>
<dbReference type="SUPFAM" id="SSF51395">
    <property type="entry name" value="FMN-linked oxidoreductases"/>
    <property type="match status" value="1"/>
</dbReference>
<sequence>MAAVTSLLVLLACAGCAALLTPIGAVRARVVGGLASPRASRLAVPHMAGLHVGKFGTPEPGPMALVGERDACGVGFLVDSKGRRQHDIVARALHALGCMEHRGGCGGDGVSGDGAGVMTSVPWELFEDEGLLNGKSPESCGVAMIFLPAKEEDAQVAQAILEAQAKLKGFDFLAWRDVPQQKNVLGEMALAALPIIRQAFVYHPTATGDELETALYQLRRSTQADILELGADSEVREQTYFASLSSRTIVYKGMVQSAVLGPFYQDLTNPLYLTNWAIYHRRFSTNTSPKWPLAQPMRNLAHNGEINTLIGNVNWQRALDISRGRRDPLCSLDRSDSANLDSVFENVIRSGKTPAHSLSVLVPEAFRDQPEYDKYPEIVDMYEYYAGLQEPWDGPALLIFSDGKQLGATLDRNGLRPARFLTTKDGLIGFMSETGVIEVDDSEVLTKGRLGPGNMITVDLQTGQFRQNVEVKQELARQAPYGEWLAKHRSTIEPMPFASEADGEVPSNIVQQLTAFGWSLEDVDMQVGDMSALGKETLFSLGEDTALAVLSSNPHTLYDYFKQRFAQVTNPPIDPLREGIVMSLDMTLGKRADVINAPAEELAKQLRITTPLLNSAELEQVKAKRKSVTISTIYPISNGPPGLQAAVRKLMEAAEAQVREGAEVIFLSDMKDGGLTAEDAFIPPLVAVGAVHHHLIKAGLRLQTSLIVQTAQAWSTHHIACLVGFGASAVHPYLLYSTVRNLYESDKRVKMRESGQIPAISLEESFLNTRKAIEAGVLKILSKIGISLLSSYQGAQIFEAIGVGKELIDTAFVGTPSRIGGLTFEDLAEEVAEWHAAAKFNDEEPKLLRNYGFVKFYQKLEHHTWNPPMSKLLHKALRSSDPKEGFEFYSTYQAAVEKAPVSVIRDMLEIVSDRKPISIDEVEPAEEIMKRFCTGGMSLGALSREAHETLAMGVNRAGGKSNSGEGGEDECRWTEVSDVDEDGKSATFPHLKGLRNGDLGRSKIKQVASGRFGVTPAYLMNAEQIEIKIAQGAKPGEGGQLPANKVNAYIASIRACKPGVMLISPPPHHDIYSIEDLAQLIYDLHQINPKAKVSVKLVAQLGIGTVASGVAKAAADVIQISGHDGGTGASPLTSIKHAGGPWELGLAEAHQQLLLNNLRGRVVLRVDGGFKTGYDVVMGALLGADEYGFGTIAMISVGCIVARICHTNNCPVGVTTQKEKLREKFVGVPSDVFNFFYFAAEETRGVLASLGYKSIAEIIGRSDLLTQRERELQKTASLDLSFIRQMPSVKEPEERLWQPELPDPHAQKDTLDDELLAREDVMKAIEQHEHVVVESPIRNTDRAATARITGAIAARHGNTGWRGSLHLIFTGCAGQSFGFSCLPGLDLEVRGDANDYVGKSMHGGRIRIRPTDCIEGRSVGFDPADSVIVGNTCLYGATGGRFFASGRAGERFCVRNSNAEAVVEGTGDHCCEYMTGGVVVVLGPVGRNVGAGQTGGWGYFLEDGADYKLEGRINGDVNIQRVNDIGANQLKELIQAHVDATDSKKGRHILENWKEFLPKFWHVFPSSESEAPEPGIVGGYVGVTYVLCHVSIQPRADALLCFHRRLFALQAT</sequence>
<dbReference type="PANTHER" id="PTHR11938">
    <property type="entry name" value="FAD NADPH DEHYDROGENASE/OXIDOREDUCTASE"/>
    <property type="match status" value="1"/>
</dbReference>
<dbReference type="InterPro" id="IPR002932">
    <property type="entry name" value="Glu_synthdom"/>
</dbReference>
<evidence type="ECO:0000256" key="13">
    <source>
        <dbReference type="ARBA" id="ARBA00023014"/>
    </source>
</evidence>
<feature type="domain" description="Glutamine amidotransferase type-2" evidence="19">
    <location>
        <begin position="72"/>
        <end position="461"/>
    </location>
</feature>
<evidence type="ECO:0000256" key="10">
    <source>
        <dbReference type="ARBA" id="ARBA00022962"/>
    </source>
</evidence>
<dbReference type="GO" id="GO:0051538">
    <property type="term" value="F:3 iron, 4 sulfur cluster binding"/>
    <property type="evidence" value="ECO:0007669"/>
    <property type="project" value="UniProtKB-KW"/>
</dbReference>
<keyword evidence="8" id="KW-0288">FMN</keyword>
<comment type="similarity">
    <text evidence="5">Belongs to the glutamate synthase family.</text>
</comment>
<evidence type="ECO:0000256" key="4">
    <source>
        <dbReference type="ARBA" id="ARBA00004909"/>
    </source>
</evidence>
<dbReference type="Pfam" id="PF00310">
    <property type="entry name" value="GATase_2"/>
    <property type="match status" value="1"/>
</dbReference>
<dbReference type="Gene3D" id="3.60.20.10">
    <property type="entry name" value="Glutamine Phosphoribosylpyrophosphate, subunit 1, domain 1"/>
    <property type="match status" value="1"/>
</dbReference>
<evidence type="ECO:0000256" key="7">
    <source>
        <dbReference type="ARBA" id="ARBA00022630"/>
    </source>
</evidence>
<dbReference type="Gene3D" id="2.160.20.60">
    <property type="entry name" value="Glutamate synthase, alpha subunit, C-terminal domain"/>
    <property type="match status" value="1"/>
</dbReference>
<comment type="cofactor">
    <cofactor evidence="1">
        <name>FMN</name>
        <dbReference type="ChEBI" id="CHEBI:58210"/>
    </cofactor>
</comment>
<keyword evidence="6" id="KW-0028">Amino-acid biosynthesis</keyword>
<dbReference type="InterPro" id="IPR029055">
    <property type="entry name" value="Ntn_hydrolases_N"/>
</dbReference>
<evidence type="ECO:0000256" key="9">
    <source>
        <dbReference type="ARBA" id="ARBA00022723"/>
    </source>
</evidence>
<dbReference type="InterPro" id="IPR017932">
    <property type="entry name" value="GATase_2_dom"/>
</dbReference>
<evidence type="ECO:0000256" key="3">
    <source>
        <dbReference type="ARBA" id="ARBA00004802"/>
    </source>
</evidence>
<evidence type="ECO:0000256" key="18">
    <source>
        <dbReference type="SAM" id="SignalP"/>
    </source>
</evidence>
<reference evidence="20 21" key="1">
    <citation type="journal article" date="2024" name="Science">
        <title>Giant polyketide synthase enzymes in the biosynthesis of giant marine polyether toxins.</title>
        <authorList>
            <person name="Fallon T.R."/>
            <person name="Shende V.V."/>
            <person name="Wierzbicki I.H."/>
            <person name="Pendleton A.L."/>
            <person name="Watervoot N.F."/>
            <person name="Auber R.P."/>
            <person name="Gonzalez D.J."/>
            <person name="Wisecaver J.H."/>
            <person name="Moore B.S."/>
        </authorList>
    </citation>
    <scope>NUCLEOTIDE SEQUENCE [LARGE SCALE GENOMIC DNA]</scope>
    <source>
        <strain evidence="20 21">12B1</strain>
    </source>
</reference>
<evidence type="ECO:0000256" key="17">
    <source>
        <dbReference type="ARBA" id="ARBA00039085"/>
    </source>
</evidence>
<evidence type="ECO:0000256" key="1">
    <source>
        <dbReference type="ARBA" id="ARBA00001917"/>
    </source>
</evidence>
<keyword evidence="12" id="KW-0408">Iron</keyword>